<comment type="caution">
    <text evidence="1">The sequence shown here is derived from an EMBL/GenBank/DDBJ whole genome shotgun (WGS) entry which is preliminary data.</text>
</comment>
<evidence type="ECO:0000313" key="1">
    <source>
        <dbReference type="EMBL" id="GGE02128.1"/>
    </source>
</evidence>
<sequence length="310" mass="36984">MKKSQFLFAFLIILQSCQSDLLTDNKPIIEKIDKLNFSKTIYEVSIGINEKVIDTLSIEKIKIDANGNVRFELKEFLNENGKTIKQSYYRNNEDLFYEITDFERKNFEFRTQYETFVNNKDIIEKAQMINFDSNESDTIFMKYNYSYDKKGKKETLSITYPTDSTNSKYFMKYNDNEKSELTYQIIDNDTIEKSRMKYLNGNISESTHEYKEPFRIDIYSYDDNKSVKSRKVFKRVNDSLKMSMEYIYENNDLGNPEKITIKDFENDTIIKRKLITAHNNVSYEKHSSFTSKIIFYFFLLHNDDFVVLKC</sequence>
<dbReference type="PROSITE" id="PS51257">
    <property type="entry name" value="PROKAR_LIPOPROTEIN"/>
    <property type="match status" value="1"/>
</dbReference>
<evidence type="ECO:0000313" key="2">
    <source>
        <dbReference type="Proteomes" id="UP000652231"/>
    </source>
</evidence>
<dbReference type="AlphaFoldDB" id="A0A8J2YBG3"/>
<gene>
    <name evidence="1" type="ORF">GCM10011312_26860</name>
</gene>
<dbReference type="Proteomes" id="UP000652231">
    <property type="component" value="Unassembled WGS sequence"/>
</dbReference>
<dbReference type="RefSeq" id="WP_188443414.1">
    <property type="nucleotide sequence ID" value="NZ_BMGK01000027.1"/>
</dbReference>
<protein>
    <submittedName>
        <fullName evidence="1">Uncharacterized protein</fullName>
    </submittedName>
</protein>
<organism evidence="1 2">
    <name type="scientific">Planktosalinus lacus</name>
    <dbReference type="NCBI Taxonomy" id="1526573"/>
    <lineage>
        <taxon>Bacteria</taxon>
        <taxon>Pseudomonadati</taxon>
        <taxon>Bacteroidota</taxon>
        <taxon>Flavobacteriia</taxon>
        <taxon>Flavobacteriales</taxon>
        <taxon>Flavobacteriaceae</taxon>
        <taxon>Planktosalinus</taxon>
    </lineage>
</organism>
<name>A0A8J2YBG3_9FLAO</name>
<reference evidence="1" key="1">
    <citation type="journal article" date="2014" name="Int. J. Syst. Evol. Microbiol.">
        <title>Complete genome sequence of Corynebacterium casei LMG S-19264T (=DSM 44701T), isolated from a smear-ripened cheese.</title>
        <authorList>
            <consortium name="US DOE Joint Genome Institute (JGI-PGF)"/>
            <person name="Walter F."/>
            <person name="Albersmeier A."/>
            <person name="Kalinowski J."/>
            <person name="Ruckert C."/>
        </authorList>
    </citation>
    <scope>NUCLEOTIDE SEQUENCE</scope>
    <source>
        <strain evidence="1">CGMCC 1.12924</strain>
    </source>
</reference>
<keyword evidence="2" id="KW-1185">Reference proteome</keyword>
<proteinExistence type="predicted"/>
<accession>A0A8J2YBG3</accession>
<dbReference type="EMBL" id="BMGK01000027">
    <property type="protein sequence ID" value="GGE02128.1"/>
    <property type="molecule type" value="Genomic_DNA"/>
</dbReference>
<reference evidence="1" key="2">
    <citation type="submission" date="2020-09" db="EMBL/GenBank/DDBJ databases">
        <authorList>
            <person name="Sun Q."/>
            <person name="Zhou Y."/>
        </authorList>
    </citation>
    <scope>NUCLEOTIDE SEQUENCE</scope>
    <source>
        <strain evidence="1">CGMCC 1.12924</strain>
    </source>
</reference>